<evidence type="ECO:0000256" key="5">
    <source>
        <dbReference type="ARBA" id="ARBA00022944"/>
    </source>
</evidence>
<evidence type="ECO:0000256" key="4">
    <source>
        <dbReference type="ARBA" id="ARBA00022679"/>
    </source>
</evidence>
<evidence type="ECO:0000256" key="1">
    <source>
        <dbReference type="ARBA" id="ARBA00004202"/>
    </source>
</evidence>
<gene>
    <name evidence="7" type="ORF">IAD49_03930</name>
</gene>
<dbReference type="InterPro" id="IPR043148">
    <property type="entry name" value="TagF_C"/>
</dbReference>
<evidence type="ECO:0000256" key="6">
    <source>
        <dbReference type="ARBA" id="ARBA00023136"/>
    </source>
</evidence>
<dbReference type="InterPro" id="IPR051612">
    <property type="entry name" value="Teichoic_Acid_Biosynth"/>
</dbReference>
<sequence>MKKQIIDYLKKHPKLRRYVRWGLLQFRKLQYHMLGIGISVDPYCIIFESYMGRKYTCNPKALYLEMLTNPKYASYHFIWAFKETEKFSDLESERTHLVKYGSVEYKKAYHRAKYFITNSRLPEWIVKNKKQIYIQTWHGTPLKKLGYDITVSGSNAMNSKREICDKYRNDAKRYDYMISPSQFCSEKFRSAFHLSPHVKIIEKGYPRNDQLFQSTSNQILKLKRSLHIPDDKTVILYAPTWRDNEHKSGVGYIQNLDINFDLLQTELGEDYVILFRSHYFIANEFDFSKYKGFLFDVSKYDEINNLYLVSDLLITDYSSVFFDFANLKKPMIFYMYDYDTYKHQLRDFYIDLEELPGPIIKEKNEMELCLKIKNIRQEQKKYQKKYENFHKKYNYLDDKNCSRKVLEECVFHAEDKTDC</sequence>
<reference evidence="7" key="1">
    <citation type="submission" date="2020-10" db="EMBL/GenBank/DDBJ databases">
        <authorList>
            <person name="Gilroy R."/>
        </authorList>
    </citation>
    <scope>NUCLEOTIDE SEQUENCE</scope>
    <source>
        <strain evidence="7">CHK197-8231</strain>
    </source>
</reference>
<keyword evidence="6" id="KW-0472">Membrane</keyword>
<keyword evidence="5" id="KW-0777">Teichoic acid biosynthesis</keyword>
<comment type="caution">
    <text evidence="7">The sequence shown here is derived from an EMBL/GenBank/DDBJ whole genome shotgun (WGS) entry which is preliminary data.</text>
</comment>
<evidence type="ECO:0000313" key="7">
    <source>
        <dbReference type="EMBL" id="HIU22712.1"/>
    </source>
</evidence>
<dbReference type="PANTHER" id="PTHR37316">
    <property type="entry name" value="TEICHOIC ACID GLYCEROL-PHOSPHATE PRIMASE"/>
    <property type="match status" value="1"/>
</dbReference>
<dbReference type="Gene3D" id="3.40.50.12580">
    <property type="match status" value="1"/>
</dbReference>
<dbReference type="InterPro" id="IPR007554">
    <property type="entry name" value="Glycerophosphate_synth"/>
</dbReference>
<dbReference type="PANTHER" id="PTHR37316:SF3">
    <property type="entry name" value="TEICHOIC ACID GLYCEROL-PHOSPHATE TRANSFERASE"/>
    <property type="match status" value="1"/>
</dbReference>
<evidence type="ECO:0000256" key="3">
    <source>
        <dbReference type="ARBA" id="ARBA00022475"/>
    </source>
</evidence>
<dbReference type="Proteomes" id="UP000824087">
    <property type="component" value="Unassembled WGS sequence"/>
</dbReference>
<proteinExistence type="inferred from homology"/>
<dbReference type="Gene3D" id="3.40.50.11820">
    <property type="match status" value="1"/>
</dbReference>
<dbReference type="InterPro" id="IPR043149">
    <property type="entry name" value="TagF_N"/>
</dbReference>
<evidence type="ECO:0000313" key="8">
    <source>
        <dbReference type="Proteomes" id="UP000824087"/>
    </source>
</evidence>
<comment type="similarity">
    <text evidence="2">Belongs to the CDP-glycerol glycerophosphotransferase family.</text>
</comment>
<organism evidence="7 8">
    <name type="scientific">Candidatus Fimihabitans intestinipullorum</name>
    <dbReference type="NCBI Taxonomy" id="2840820"/>
    <lineage>
        <taxon>Bacteria</taxon>
        <taxon>Bacillati</taxon>
        <taxon>Mycoplasmatota</taxon>
        <taxon>Mycoplasmatota incertae sedis</taxon>
        <taxon>Candidatus Fimihabitans</taxon>
    </lineage>
</organism>
<evidence type="ECO:0000256" key="2">
    <source>
        <dbReference type="ARBA" id="ARBA00010488"/>
    </source>
</evidence>
<dbReference type="EMBL" id="DVML01000023">
    <property type="protein sequence ID" value="HIU22712.1"/>
    <property type="molecule type" value="Genomic_DNA"/>
</dbReference>
<dbReference type="Pfam" id="PF04464">
    <property type="entry name" value="Glyphos_transf"/>
    <property type="match status" value="1"/>
</dbReference>
<dbReference type="GO" id="GO:0019350">
    <property type="term" value="P:teichoic acid biosynthetic process"/>
    <property type="evidence" value="ECO:0007669"/>
    <property type="project" value="UniProtKB-KW"/>
</dbReference>
<dbReference type="SUPFAM" id="SSF53756">
    <property type="entry name" value="UDP-Glycosyltransferase/glycogen phosphorylase"/>
    <property type="match status" value="1"/>
</dbReference>
<keyword evidence="3" id="KW-1003">Cell membrane</keyword>
<comment type="subcellular location">
    <subcellularLocation>
        <location evidence="1">Cell membrane</location>
        <topology evidence="1">Peripheral membrane protein</topology>
    </subcellularLocation>
</comment>
<dbReference type="GO" id="GO:0047355">
    <property type="term" value="F:CDP-glycerol glycerophosphotransferase activity"/>
    <property type="evidence" value="ECO:0007669"/>
    <property type="project" value="InterPro"/>
</dbReference>
<reference evidence="7" key="2">
    <citation type="journal article" date="2021" name="PeerJ">
        <title>Extensive microbial diversity within the chicken gut microbiome revealed by metagenomics and culture.</title>
        <authorList>
            <person name="Gilroy R."/>
            <person name="Ravi A."/>
            <person name="Getino M."/>
            <person name="Pursley I."/>
            <person name="Horton D.L."/>
            <person name="Alikhan N.F."/>
            <person name="Baker D."/>
            <person name="Gharbi K."/>
            <person name="Hall N."/>
            <person name="Watson M."/>
            <person name="Adriaenssens E.M."/>
            <person name="Foster-Nyarko E."/>
            <person name="Jarju S."/>
            <person name="Secka A."/>
            <person name="Antonio M."/>
            <person name="Oren A."/>
            <person name="Chaudhuri R.R."/>
            <person name="La Ragione R."/>
            <person name="Hildebrand F."/>
            <person name="Pallen M.J."/>
        </authorList>
    </citation>
    <scope>NUCLEOTIDE SEQUENCE</scope>
    <source>
        <strain evidence="7">CHK197-8231</strain>
    </source>
</reference>
<protein>
    <submittedName>
        <fullName evidence="7">CDP-glycerol glycerophosphotransferase family protein</fullName>
    </submittedName>
</protein>
<dbReference type="GO" id="GO:0005886">
    <property type="term" value="C:plasma membrane"/>
    <property type="evidence" value="ECO:0007669"/>
    <property type="project" value="UniProtKB-SubCell"/>
</dbReference>
<name>A0A9D1HUU0_9BACT</name>
<keyword evidence="4" id="KW-0808">Transferase</keyword>
<dbReference type="AlphaFoldDB" id="A0A9D1HUU0"/>
<accession>A0A9D1HUU0</accession>